<dbReference type="AlphaFoldDB" id="A0A328NKQ1"/>
<proteinExistence type="predicted"/>
<gene>
    <name evidence="2" type="ORF">PSN13_02807</name>
</gene>
<organism evidence="2 3">
    <name type="scientific">Micromonospora saelicesensis</name>
    <dbReference type="NCBI Taxonomy" id="285676"/>
    <lineage>
        <taxon>Bacteria</taxon>
        <taxon>Bacillati</taxon>
        <taxon>Actinomycetota</taxon>
        <taxon>Actinomycetes</taxon>
        <taxon>Micromonosporales</taxon>
        <taxon>Micromonosporaceae</taxon>
        <taxon>Micromonospora</taxon>
    </lineage>
</organism>
<evidence type="ECO:0000313" key="2">
    <source>
        <dbReference type="EMBL" id="RAO33940.1"/>
    </source>
</evidence>
<evidence type="ECO:0000256" key="1">
    <source>
        <dbReference type="SAM" id="MobiDB-lite"/>
    </source>
</evidence>
<dbReference type="EMBL" id="PYAG01000012">
    <property type="protein sequence ID" value="RAO33940.1"/>
    <property type="molecule type" value="Genomic_DNA"/>
</dbReference>
<accession>A0A328NKQ1</accession>
<feature type="region of interest" description="Disordered" evidence="1">
    <location>
        <begin position="47"/>
        <end position="69"/>
    </location>
</feature>
<evidence type="ECO:0000313" key="3">
    <source>
        <dbReference type="Proteomes" id="UP000249419"/>
    </source>
</evidence>
<reference evidence="2 3" key="1">
    <citation type="submission" date="2018-03" db="EMBL/GenBank/DDBJ databases">
        <title>Defining the species Micromonospora saelicesensis and Micromonospora noduli under the framework of genomics.</title>
        <authorList>
            <person name="Riesco R."/>
            <person name="Trujillo M.E."/>
        </authorList>
    </citation>
    <scope>NUCLEOTIDE SEQUENCE [LARGE SCALE GENOMIC DNA]</scope>
    <source>
        <strain evidence="2 3">PSN13</strain>
    </source>
</reference>
<protein>
    <submittedName>
        <fullName evidence="2">Uncharacterized protein</fullName>
    </submittedName>
</protein>
<dbReference type="Proteomes" id="UP000249419">
    <property type="component" value="Unassembled WGS sequence"/>
</dbReference>
<feature type="compositionally biased region" description="Basic residues" evidence="1">
    <location>
        <begin position="56"/>
        <end position="68"/>
    </location>
</feature>
<comment type="caution">
    <text evidence="2">The sequence shown here is derived from an EMBL/GenBank/DDBJ whole genome shotgun (WGS) entry which is preliminary data.</text>
</comment>
<name>A0A328NKQ1_9ACTN</name>
<sequence length="87" mass="10194">MLGVSSGHEDALSERWQPGRGHWLLARRSTTTGEIAYHVCYGPRREPEGLRAMRTPPHHHRTYRRRRPLVRDLLHPRPAGTRLQDLR</sequence>